<keyword evidence="2" id="KW-1185">Reference proteome</keyword>
<sequence length="72" mass="7834">MSECDEKTDPVDDLEIVCAVNAIGEVSKGALTEQEFLSACLADEVLQEGGVLALASARDGRRGRMKELFFRE</sequence>
<accession>A0AAV7X0Y9</accession>
<name>A0AAV7X0Y9_PLEWA</name>
<dbReference type="EMBL" id="JANPWB010000001">
    <property type="protein sequence ID" value="KAJ1218751.1"/>
    <property type="molecule type" value="Genomic_DNA"/>
</dbReference>
<comment type="caution">
    <text evidence="1">The sequence shown here is derived from an EMBL/GenBank/DDBJ whole genome shotgun (WGS) entry which is preliminary data.</text>
</comment>
<evidence type="ECO:0000313" key="2">
    <source>
        <dbReference type="Proteomes" id="UP001066276"/>
    </source>
</evidence>
<proteinExistence type="predicted"/>
<protein>
    <submittedName>
        <fullName evidence="1">Uncharacterized protein</fullName>
    </submittedName>
</protein>
<organism evidence="1 2">
    <name type="scientific">Pleurodeles waltl</name>
    <name type="common">Iberian ribbed newt</name>
    <dbReference type="NCBI Taxonomy" id="8319"/>
    <lineage>
        <taxon>Eukaryota</taxon>
        <taxon>Metazoa</taxon>
        <taxon>Chordata</taxon>
        <taxon>Craniata</taxon>
        <taxon>Vertebrata</taxon>
        <taxon>Euteleostomi</taxon>
        <taxon>Amphibia</taxon>
        <taxon>Batrachia</taxon>
        <taxon>Caudata</taxon>
        <taxon>Salamandroidea</taxon>
        <taxon>Salamandridae</taxon>
        <taxon>Pleurodelinae</taxon>
        <taxon>Pleurodeles</taxon>
    </lineage>
</organism>
<reference evidence="1" key="1">
    <citation type="journal article" date="2022" name="bioRxiv">
        <title>Sequencing and chromosome-scale assembly of the giantPleurodeles waltlgenome.</title>
        <authorList>
            <person name="Brown T."/>
            <person name="Elewa A."/>
            <person name="Iarovenko S."/>
            <person name="Subramanian E."/>
            <person name="Araus A.J."/>
            <person name="Petzold A."/>
            <person name="Susuki M."/>
            <person name="Suzuki K.-i.T."/>
            <person name="Hayashi T."/>
            <person name="Toyoda A."/>
            <person name="Oliveira C."/>
            <person name="Osipova E."/>
            <person name="Leigh N.D."/>
            <person name="Simon A."/>
            <person name="Yun M.H."/>
        </authorList>
    </citation>
    <scope>NUCLEOTIDE SEQUENCE</scope>
    <source>
        <strain evidence="1">20211129_DDA</strain>
        <tissue evidence="1">Liver</tissue>
    </source>
</reference>
<dbReference type="AlphaFoldDB" id="A0AAV7X0Y9"/>
<gene>
    <name evidence="1" type="ORF">NDU88_006327</name>
</gene>
<evidence type="ECO:0000313" key="1">
    <source>
        <dbReference type="EMBL" id="KAJ1218751.1"/>
    </source>
</evidence>
<dbReference type="Proteomes" id="UP001066276">
    <property type="component" value="Chromosome 1_1"/>
</dbReference>